<keyword evidence="3 9" id="KW-0813">Transport</keyword>
<keyword evidence="13" id="KW-1185">Reference proteome</keyword>
<keyword evidence="5 9" id="KW-0812">Transmembrane</keyword>
<evidence type="ECO:0000313" key="12">
    <source>
        <dbReference type="EMBL" id="WOV86315.1"/>
    </source>
</evidence>
<dbReference type="PROSITE" id="PS50928">
    <property type="entry name" value="ABC_TM1"/>
    <property type="match status" value="1"/>
</dbReference>
<feature type="region of interest" description="Disordered" evidence="10">
    <location>
        <begin position="228"/>
        <end position="247"/>
    </location>
</feature>
<organism evidence="12 13">
    <name type="scientific">Sporosarcina oncorhynchi</name>
    <dbReference type="NCBI Taxonomy" id="3056444"/>
    <lineage>
        <taxon>Bacteria</taxon>
        <taxon>Bacillati</taxon>
        <taxon>Bacillota</taxon>
        <taxon>Bacilli</taxon>
        <taxon>Bacillales</taxon>
        <taxon>Caryophanaceae</taxon>
        <taxon>Sporosarcina</taxon>
    </lineage>
</organism>
<dbReference type="PANTHER" id="PTHR30614">
    <property type="entry name" value="MEMBRANE COMPONENT OF AMINO ACID ABC TRANSPORTER"/>
    <property type="match status" value="1"/>
</dbReference>
<comment type="subcellular location">
    <subcellularLocation>
        <location evidence="1 9">Cell membrane</location>
        <topology evidence="1 9">Multi-pass membrane protein</topology>
    </subcellularLocation>
</comment>
<dbReference type="PANTHER" id="PTHR30614:SF20">
    <property type="entry name" value="GLUTAMINE TRANSPORT SYSTEM PERMEASE PROTEIN GLNP"/>
    <property type="match status" value="1"/>
</dbReference>
<feature type="transmembrane region" description="Helical" evidence="9">
    <location>
        <begin position="20"/>
        <end position="46"/>
    </location>
</feature>
<dbReference type="RefSeq" id="WP_317965377.1">
    <property type="nucleotide sequence ID" value="NZ_CP129118.1"/>
</dbReference>
<gene>
    <name evidence="12" type="ORF">QWT69_10220</name>
</gene>
<keyword evidence="4" id="KW-1003">Cell membrane</keyword>
<dbReference type="InterPro" id="IPR000515">
    <property type="entry name" value="MetI-like"/>
</dbReference>
<reference evidence="12 13" key="1">
    <citation type="submission" date="2023-06" db="EMBL/GenBank/DDBJ databases">
        <title>Sporosarcina sp. nov., isolated from Korean tranditional fermented seafood 'Jeotgal'.</title>
        <authorList>
            <person name="Yang A.I."/>
            <person name="Shin N.-R."/>
        </authorList>
    </citation>
    <scope>NUCLEOTIDE SEQUENCE [LARGE SCALE GENOMIC DNA]</scope>
    <source>
        <strain evidence="12 13">T2O-4</strain>
    </source>
</reference>
<accession>A0ABZ0L2C0</accession>
<feature type="transmembrane region" description="Helical" evidence="9">
    <location>
        <begin position="93"/>
        <end position="112"/>
    </location>
</feature>
<evidence type="ECO:0000313" key="13">
    <source>
        <dbReference type="Proteomes" id="UP001303902"/>
    </source>
</evidence>
<dbReference type="SUPFAM" id="SSF161098">
    <property type="entry name" value="MetI-like"/>
    <property type="match status" value="1"/>
</dbReference>
<feature type="transmembrane region" description="Helical" evidence="9">
    <location>
        <begin position="67"/>
        <end position="87"/>
    </location>
</feature>
<feature type="domain" description="ABC transmembrane type-1" evidence="11">
    <location>
        <begin position="25"/>
        <end position="215"/>
    </location>
</feature>
<evidence type="ECO:0000256" key="7">
    <source>
        <dbReference type="ARBA" id="ARBA00022989"/>
    </source>
</evidence>
<proteinExistence type="inferred from homology"/>
<evidence type="ECO:0000259" key="11">
    <source>
        <dbReference type="PROSITE" id="PS50928"/>
    </source>
</evidence>
<evidence type="ECO:0000256" key="1">
    <source>
        <dbReference type="ARBA" id="ARBA00004651"/>
    </source>
</evidence>
<evidence type="ECO:0000256" key="6">
    <source>
        <dbReference type="ARBA" id="ARBA00022970"/>
    </source>
</evidence>
<dbReference type="CDD" id="cd06261">
    <property type="entry name" value="TM_PBP2"/>
    <property type="match status" value="1"/>
</dbReference>
<keyword evidence="8 9" id="KW-0472">Membrane</keyword>
<keyword evidence="7 9" id="KW-1133">Transmembrane helix</keyword>
<evidence type="ECO:0000256" key="5">
    <source>
        <dbReference type="ARBA" id="ARBA00022692"/>
    </source>
</evidence>
<dbReference type="NCBIfam" id="TIGR01726">
    <property type="entry name" value="HEQRo_perm_3TM"/>
    <property type="match status" value="1"/>
</dbReference>
<protein>
    <submittedName>
        <fullName evidence="12">Amino acid ABC transporter permease</fullName>
    </submittedName>
</protein>
<sequence length="247" mass="27715">MEFLGLRIEMFENIWSYRELFIRGIWVTLALTAVGYVGGFILGLFVGLGKLSKRKWIYYPAKYYVDFFRGTPLLVQILLIHTALIPSMFGHSLGFFVSGSVALMLNSAAYNAEIIRAGIQSIDKGQMEAARSLGMPHNTAMKLIILPQAFRRMIPPLGNELIALLKDSSLVTVIAASDLLYAGKVVAGAYSRFWEPYLTVAILYLILTFIFGKFITYIENRFSNSYVPSSRRSISSNRRSRIGGDNQ</sequence>
<dbReference type="Pfam" id="PF00528">
    <property type="entry name" value="BPD_transp_1"/>
    <property type="match status" value="1"/>
</dbReference>
<evidence type="ECO:0000256" key="3">
    <source>
        <dbReference type="ARBA" id="ARBA00022448"/>
    </source>
</evidence>
<dbReference type="Proteomes" id="UP001303902">
    <property type="component" value="Chromosome"/>
</dbReference>
<dbReference type="EMBL" id="CP129118">
    <property type="protein sequence ID" value="WOV86315.1"/>
    <property type="molecule type" value="Genomic_DNA"/>
</dbReference>
<dbReference type="InterPro" id="IPR043429">
    <property type="entry name" value="ArtM/GltK/GlnP/TcyL/YhdX-like"/>
</dbReference>
<evidence type="ECO:0000256" key="10">
    <source>
        <dbReference type="SAM" id="MobiDB-lite"/>
    </source>
</evidence>
<feature type="transmembrane region" description="Helical" evidence="9">
    <location>
        <begin position="194"/>
        <end position="215"/>
    </location>
</feature>
<dbReference type="InterPro" id="IPR010065">
    <property type="entry name" value="AA_ABC_transptr_permease_3TM"/>
</dbReference>
<dbReference type="InterPro" id="IPR035906">
    <property type="entry name" value="MetI-like_sf"/>
</dbReference>
<evidence type="ECO:0000256" key="8">
    <source>
        <dbReference type="ARBA" id="ARBA00023136"/>
    </source>
</evidence>
<comment type="similarity">
    <text evidence="2">Belongs to the binding-protein-dependent transport system permease family. HisMQ subfamily.</text>
</comment>
<name>A0ABZ0L2C0_9BACL</name>
<dbReference type="Gene3D" id="1.10.3720.10">
    <property type="entry name" value="MetI-like"/>
    <property type="match status" value="1"/>
</dbReference>
<evidence type="ECO:0000256" key="9">
    <source>
        <dbReference type="RuleBase" id="RU363032"/>
    </source>
</evidence>
<keyword evidence="6" id="KW-0029">Amino-acid transport</keyword>
<evidence type="ECO:0000256" key="4">
    <source>
        <dbReference type="ARBA" id="ARBA00022475"/>
    </source>
</evidence>
<evidence type="ECO:0000256" key="2">
    <source>
        <dbReference type="ARBA" id="ARBA00010072"/>
    </source>
</evidence>